<feature type="domain" description="Tr-type G" evidence="5">
    <location>
        <begin position="1"/>
        <end position="226"/>
    </location>
</feature>
<dbReference type="PANTHER" id="PTHR43261">
    <property type="entry name" value="TRANSLATION ELONGATION FACTOR G-RELATED"/>
    <property type="match status" value="1"/>
</dbReference>
<dbReference type="EMBL" id="JJMM01000010">
    <property type="protein sequence ID" value="KDR95461.1"/>
    <property type="molecule type" value="Genomic_DNA"/>
</dbReference>
<dbReference type="InterPro" id="IPR005517">
    <property type="entry name" value="Transl_elong_EFG/EF2_IV"/>
</dbReference>
<dbReference type="InterPro" id="IPR000640">
    <property type="entry name" value="EFG_V-like"/>
</dbReference>
<dbReference type="eggNOG" id="COG0480">
    <property type="taxonomic scope" value="Bacteria"/>
</dbReference>
<dbReference type="InterPro" id="IPR014721">
    <property type="entry name" value="Ribsml_uS5_D2-typ_fold_subgr"/>
</dbReference>
<dbReference type="PANTHER" id="PTHR43261:SF1">
    <property type="entry name" value="RIBOSOME-RELEASING FACTOR 2, MITOCHONDRIAL"/>
    <property type="match status" value="1"/>
</dbReference>
<dbReference type="SUPFAM" id="SSF54211">
    <property type="entry name" value="Ribosomal protein S5 domain 2-like"/>
    <property type="match status" value="1"/>
</dbReference>
<dbReference type="Pfam" id="PF00009">
    <property type="entry name" value="GTP_EFTU"/>
    <property type="match status" value="1"/>
</dbReference>
<evidence type="ECO:0000256" key="2">
    <source>
        <dbReference type="ARBA" id="ARBA00022917"/>
    </source>
</evidence>
<dbReference type="SUPFAM" id="SSF52540">
    <property type="entry name" value="P-loop containing nucleoside triphosphate hydrolases"/>
    <property type="match status" value="1"/>
</dbReference>
<dbReference type="GO" id="GO:0005525">
    <property type="term" value="F:GTP binding"/>
    <property type="evidence" value="ECO:0007669"/>
    <property type="project" value="UniProtKB-KW"/>
</dbReference>
<keyword evidence="7" id="KW-1185">Reference proteome</keyword>
<evidence type="ECO:0000256" key="1">
    <source>
        <dbReference type="ARBA" id="ARBA00022741"/>
    </source>
</evidence>
<dbReference type="PRINTS" id="PR00315">
    <property type="entry name" value="ELONGATNFCT"/>
</dbReference>
<name>A0A069REJ5_PEPLI</name>
<sequence length="882" mass="99323">MKRFVVGILAHVDAGKTTLSESMLYLSGKIRHMGRVDNKDAYLDTYELERSRGITIFSKQAVMNFDDTEVTLLDTPGHVDFSAEMERTLQVLDYAILVISGADGVQSHTRTVWELLKIYNIPTFIFVNKMDQKGTDRESVLASLQKELGDGCIAFDTDNTDERLEQLALCDEYVMESYIEHGDIDQSDILSMIENRKTFPVYFGSALRQIGKETFVKGFLNHTRPKAYPDGFGAKVFKITRDAQGNRLTHLKITGGVLKVKDIIKTHGAEEKINQIRIYSGEKYLTESVIEAGAICAVAGLTKTKPGDGIGIEEESNPPRLEPVLAYQVILPEGVDARQMLPRLREIEEEEPELRIIWNEVLQEINIQVMGTVQLEILESLIMDRFGVKVSFGHGEVVYKETIMNTCEGVGHFEPLRHYAEVHLLLEPGERGSGIRFESNCSEDILDRSWQRLVLTHLHEKPHKGVLTGSHITDIRVTLVTGRAHNKHTAGGDFREATFRALRQGLKEAESVLLEPHYQFRLVLPENMVGRAMTDIGNMEGNCAIESTDGELTVLTGDASVSAMRNYQQEVSAYTKGEGRLFVAIKGYDRCHNAEEVIQRIGYDSEQDVENPTGSVFCSKGSGFLVPWDEVKEHMHVESVLKPLKEAGAEMNERGHVAFEEEFISLEEIDEIISSTYFANQGKKNVWKKRGSAKESYYASLSYKGTSASNTTAEEYLLVDGYNIIHAWPELEGIAKESMEAARLKLMDRLSNYQPMLNCHIMVVFDAYRVKGRSESVEEHNNICVVFTGEAQTADQFIEKFAHTHKKDYRITVATSDGMEQIIIRGAGAHILSARDLLDAVYAEEEKLSIDHLETKKARLLKLEDMLSEEDKEKLKKGYAHQ</sequence>
<dbReference type="Gene3D" id="2.40.30.10">
    <property type="entry name" value="Translation factors"/>
    <property type="match status" value="1"/>
</dbReference>
<organism evidence="6 7">
    <name type="scientific">Peptoclostridium litorale DSM 5388</name>
    <dbReference type="NCBI Taxonomy" id="1121324"/>
    <lineage>
        <taxon>Bacteria</taxon>
        <taxon>Bacillati</taxon>
        <taxon>Bacillota</taxon>
        <taxon>Clostridia</taxon>
        <taxon>Peptostreptococcales</taxon>
        <taxon>Peptoclostridiaceae</taxon>
        <taxon>Peptoclostridium</taxon>
    </lineage>
</organism>
<dbReference type="GO" id="GO:0003924">
    <property type="term" value="F:GTPase activity"/>
    <property type="evidence" value="ECO:0007669"/>
    <property type="project" value="InterPro"/>
</dbReference>
<gene>
    <name evidence="6" type="primary">tetP</name>
    <name evidence="6" type="ORF">CLIT_10c01880</name>
</gene>
<dbReference type="SMART" id="SM00889">
    <property type="entry name" value="EFG_IV"/>
    <property type="match status" value="1"/>
</dbReference>
<dbReference type="STRING" id="1121324.CLIT_10c01880"/>
<evidence type="ECO:0000313" key="7">
    <source>
        <dbReference type="Proteomes" id="UP000027946"/>
    </source>
</evidence>
<dbReference type="InterPro" id="IPR000795">
    <property type="entry name" value="T_Tr_GTP-bd_dom"/>
</dbReference>
<reference evidence="6 7" key="1">
    <citation type="submission" date="2014-03" db="EMBL/GenBank/DDBJ databases">
        <title>Genome sequence of Clostridium litorale W6, DSM 5388.</title>
        <authorList>
            <person name="Poehlein A."/>
            <person name="Jagirdar A."/>
            <person name="Khonsari B."/>
            <person name="Chibani C.M."/>
            <person name="Gutierrez Gutierrez D.A."/>
            <person name="Davydova E."/>
            <person name="Alghaithi H.S."/>
            <person name="Nair K.P."/>
            <person name="Dhamotharan K."/>
            <person name="Chandran L."/>
            <person name="G W."/>
            <person name="Daniel R."/>
        </authorList>
    </citation>
    <scope>NUCLEOTIDE SEQUENCE [LARGE SCALE GENOMIC DNA]</scope>
    <source>
        <strain evidence="6 7">W6</strain>
    </source>
</reference>
<protein>
    <submittedName>
        <fullName evidence="6">Tetracycline resistance protein TetP</fullName>
    </submittedName>
</protein>
<dbReference type="Pfam" id="PF00679">
    <property type="entry name" value="EFG_C"/>
    <property type="match status" value="1"/>
</dbReference>
<dbReference type="Gene3D" id="3.40.50.300">
    <property type="entry name" value="P-loop containing nucleotide triphosphate hydrolases"/>
    <property type="match status" value="1"/>
</dbReference>
<comment type="caution">
    <text evidence="6">The sequence shown here is derived from an EMBL/GenBank/DDBJ whole genome shotgun (WGS) entry which is preliminary data.</text>
</comment>
<dbReference type="InterPro" id="IPR009000">
    <property type="entry name" value="Transl_B-barrel_sf"/>
</dbReference>
<keyword evidence="1" id="KW-0547">Nucleotide-binding</keyword>
<dbReference type="eggNOG" id="COG3688">
    <property type="taxonomic scope" value="Bacteria"/>
</dbReference>
<dbReference type="Pfam" id="PF05991">
    <property type="entry name" value="NYN_YacP"/>
    <property type="match status" value="1"/>
</dbReference>
<dbReference type="AlphaFoldDB" id="A0A069REJ5"/>
<dbReference type="InterPro" id="IPR010298">
    <property type="entry name" value="YacP-like"/>
</dbReference>
<dbReference type="PROSITE" id="PS51722">
    <property type="entry name" value="G_TR_2"/>
    <property type="match status" value="1"/>
</dbReference>
<dbReference type="CDD" id="cd01684">
    <property type="entry name" value="Tet_like_IV"/>
    <property type="match status" value="1"/>
</dbReference>
<dbReference type="PRINTS" id="PR01037">
    <property type="entry name" value="TCRTETOQM"/>
</dbReference>
<dbReference type="GO" id="GO:0006412">
    <property type="term" value="P:translation"/>
    <property type="evidence" value="ECO:0007669"/>
    <property type="project" value="UniProtKB-KW"/>
</dbReference>
<accession>A0A069REJ5</accession>
<dbReference type="NCBIfam" id="TIGR00231">
    <property type="entry name" value="small_GTP"/>
    <property type="match status" value="1"/>
</dbReference>
<evidence type="ECO:0000256" key="3">
    <source>
        <dbReference type="ARBA" id="ARBA00023134"/>
    </source>
</evidence>
<proteinExistence type="predicted"/>
<dbReference type="RefSeq" id="WP_038263716.1">
    <property type="nucleotide sequence ID" value="NZ_FSRH01000010.1"/>
</dbReference>
<keyword evidence="4" id="KW-0046">Antibiotic resistance</keyword>
<dbReference type="Gene3D" id="3.30.70.240">
    <property type="match status" value="1"/>
</dbReference>
<dbReference type="SUPFAM" id="SSF54980">
    <property type="entry name" value="EF-G C-terminal domain-like"/>
    <property type="match status" value="2"/>
</dbReference>
<dbReference type="Proteomes" id="UP000027946">
    <property type="component" value="Unassembled WGS sequence"/>
</dbReference>
<dbReference type="InterPro" id="IPR020568">
    <property type="entry name" value="Ribosomal_Su5_D2-typ_SF"/>
</dbReference>
<keyword evidence="2" id="KW-0648">Protein biosynthesis</keyword>
<dbReference type="Gene3D" id="3.30.70.870">
    <property type="entry name" value="Elongation Factor G (Translational Gtpase), domain 3"/>
    <property type="match status" value="1"/>
</dbReference>
<keyword evidence="3" id="KW-0342">GTP-binding</keyword>
<dbReference type="GO" id="GO:0046677">
    <property type="term" value="P:response to antibiotic"/>
    <property type="evidence" value="ECO:0007669"/>
    <property type="project" value="UniProtKB-KW"/>
</dbReference>
<dbReference type="OrthoDB" id="9801472at2"/>
<dbReference type="SUPFAM" id="SSF50447">
    <property type="entry name" value="Translation proteins"/>
    <property type="match status" value="1"/>
</dbReference>
<dbReference type="InterPro" id="IPR031157">
    <property type="entry name" value="G_TR_CS"/>
</dbReference>
<evidence type="ECO:0000259" key="5">
    <source>
        <dbReference type="PROSITE" id="PS51722"/>
    </source>
</evidence>
<evidence type="ECO:0000256" key="4">
    <source>
        <dbReference type="ARBA" id="ARBA00023251"/>
    </source>
</evidence>
<dbReference type="Pfam" id="PF03764">
    <property type="entry name" value="EFG_IV"/>
    <property type="match status" value="1"/>
</dbReference>
<dbReference type="PROSITE" id="PS00301">
    <property type="entry name" value="G_TR_1"/>
    <property type="match status" value="1"/>
</dbReference>
<dbReference type="InterPro" id="IPR035647">
    <property type="entry name" value="EFG_III/V"/>
</dbReference>
<dbReference type="CDD" id="cd03711">
    <property type="entry name" value="Tet_C"/>
    <property type="match status" value="1"/>
</dbReference>
<dbReference type="CDD" id="cd10912">
    <property type="entry name" value="PIN_YacP-like"/>
    <property type="match status" value="1"/>
</dbReference>
<dbReference type="Gene3D" id="3.30.230.10">
    <property type="match status" value="1"/>
</dbReference>
<dbReference type="InterPro" id="IPR005225">
    <property type="entry name" value="Small_GTP-bd"/>
</dbReference>
<dbReference type="InterPro" id="IPR027417">
    <property type="entry name" value="P-loop_NTPase"/>
</dbReference>
<dbReference type="InterPro" id="IPR035650">
    <property type="entry name" value="Tet_C"/>
</dbReference>
<evidence type="ECO:0000313" key="6">
    <source>
        <dbReference type="EMBL" id="KDR95461.1"/>
    </source>
</evidence>
<dbReference type="GO" id="GO:0032790">
    <property type="term" value="P:ribosome disassembly"/>
    <property type="evidence" value="ECO:0007669"/>
    <property type="project" value="TreeGrafter"/>
</dbReference>